<dbReference type="SUPFAM" id="SSF52172">
    <property type="entry name" value="CheY-like"/>
    <property type="match status" value="1"/>
</dbReference>
<dbReference type="HOGENOM" id="CLU_000445_0_6_4"/>
<evidence type="ECO:0000313" key="11">
    <source>
        <dbReference type="Proteomes" id="UP000000383"/>
    </source>
</evidence>
<dbReference type="OrthoDB" id="9808843at2"/>
<gene>
    <name evidence="10" type="ordered locus">M301_0217</name>
</gene>
<dbReference type="GO" id="GO:0006355">
    <property type="term" value="P:regulation of DNA-templated transcription"/>
    <property type="evidence" value="ECO:0007669"/>
    <property type="project" value="InterPro"/>
</dbReference>
<dbReference type="Gene3D" id="1.10.8.60">
    <property type="match status" value="1"/>
</dbReference>
<dbReference type="EMBL" id="CP002056">
    <property type="protein sequence ID" value="ADI28604.1"/>
    <property type="molecule type" value="Genomic_DNA"/>
</dbReference>
<dbReference type="SMART" id="SM00448">
    <property type="entry name" value="REC"/>
    <property type="match status" value="1"/>
</dbReference>
<dbReference type="SUPFAM" id="SSF52540">
    <property type="entry name" value="P-loop containing nucleoside triphosphate hydrolases"/>
    <property type="match status" value="1"/>
</dbReference>
<dbReference type="PANTHER" id="PTHR32071:SF17">
    <property type="entry name" value="TRANSCRIPTIONAL REGULATOR (NTRC FAMILY)"/>
    <property type="match status" value="1"/>
</dbReference>
<protein>
    <submittedName>
        <fullName evidence="10">Two component, sigma54 specific, transcriptional regulator, Fis family</fullName>
    </submittedName>
</protein>
<feature type="domain" description="Sigma-54 factor interaction" evidence="8">
    <location>
        <begin position="135"/>
        <end position="333"/>
    </location>
</feature>
<evidence type="ECO:0000256" key="3">
    <source>
        <dbReference type="ARBA" id="ARBA00022840"/>
    </source>
</evidence>
<dbReference type="InterPro" id="IPR058031">
    <property type="entry name" value="AAA_lid_NorR"/>
</dbReference>
<keyword evidence="6" id="KW-0804">Transcription</keyword>
<reference evidence="11" key="1">
    <citation type="submission" date="2010-05" db="EMBL/GenBank/DDBJ databases">
        <title>Complete sequence of Methylotenera sp. 301.</title>
        <authorList>
            <person name="Lucas S."/>
            <person name="Copeland A."/>
            <person name="Lapidus A."/>
            <person name="Cheng J.-F."/>
            <person name="Bruce D."/>
            <person name="Goodwin L."/>
            <person name="Pitluck S."/>
            <person name="Clum A."/>
            <person name="Land M."/>
            <person name="Hauser L."/>
            <person name="Kyrpides N."/>
            <person name="Ivanova N."/>
            <person name="Chistoservova L."/>
            <person name="Kalyuzhnaya M."/>
            <person name="Woyke T."/>
        </authorList>
    </citation>
    <scope>NUCLEOTIDE SEQUENCE [LARGE SCALE GENOMIC DNA]</scope>
    <source>
        <strain evidence="11">301</strain>
    </source>
</reference>
<dbReference type="Proteomes" id="UP000000383">
    <property type="component" value="Chromosome"/>
</dbReference>
<evidence type="ECO:0000256" key="7">
    <source>
        <dbReference type="PROSITE-ProRule" id="PRU00169"/>
    </source>
</evidence>
<accession>D7DKZ3</accession>
<dbReference type="KEGG" id="meh:M301_0217"/>
<evidence type="ECO:0000256" key="1">
    <source>
        <dbReference type="ARBA" id="ARBA00022553"/>
    </source>
</evidence>
<dbReference type="InterPro" id="IPR002078">
    <property type="entry name" value="Sigma_54_int"/>
</dbReference>
<feature type="modified residue" description="4-aspartylphosphate" evidence="7">
    <location>
        <position position="54"/>
    </location>
</feature>
<evidence type="ECO:0000256" key="6">
    <source>
        <dbReference type="ARBA" id="ARBA00023163"/>
    </source>
</evidence>
<evidence type="ECO:0000313" key="10">
    <source>
        <dbReference type="EMBL" id="ADI28604.1"/>
    </source>
</evidence>
<dbReference type="STRING" id="666681.M301_0217"/>
<dbReference type="InterPro" id="IPR011006">
    <property type="entry name" value="CheY-like_superfamily"/>
</dbReference>
<keyword evidence="5" id="KW-0805">Transcription regulation</keyword>
<keyword evidence="4" id="KW-0902">Two-component regulatory system</keyword>
<dbReference type="AlphaFoldDB" id="D7DKZ3"/>
<keyword evidence="3" id="KW-0067">ATP-binding</keyword>
<dbReference type="RefSeq" id="WP_013146921.1">
    <property type="nucleotide sequence ID" value="NC_014207.1"/>
</dbReference>
<dbReference type="eggNOG" id="COG2204">
    <property type="taxonomic scope" value="Bacteria"/>
</dbReference>
<dbReference type="GO" id="GO:0000160">
    <property type="term" value="P:phosphorelay signal transduction system"/>
    <property type="evidence" value="ECO:0007669"/>
    <property type="project" value="UniProtKB-KW"/>
</dbReference>
<sequence length="439" mass="48828">MASKHILVVDDEIGIRELLRDILQDEGYQVQLAENAAAARAARLHERPDIVLLDIWMPDCDGITLLKEWANSSLLTMPVVMMSGHGTIDTAVEATRIGAFDFLEKPIALQKLLKTVSAALKHSEQQPKSEMNLTSLGKSPIVTALKDRLDKIAVGISPTPVLLIGPKGCGAELCARYLQDSGSPWLQLTDFNKLVDMPLDILESIRGGILYIPEIADLKKAEQKGLLLLIAKSEKYHVRVVCGTSENLPKLQAESLFDHNLFQALSAVSLRVPALEEHREDIPDLVVAIANLQLELAGLEYREFDVAALNGLRNANWPGDLAQLDAAIRNLIHTSLGEKITLDDVKRVLHQFDDPEVQVKTAEIKKPKPVQVEEIKTSAAVDLPFLDQPLREARDDFERIYFQHHMKDASNNMSKLADIAGLERTHLYRKLKQLGIKIK</sequence>
<evidence type="ECO:0000259" key="8">
    <source>
        <dbReference type="PROSITE" id="PS50045"/>
    </source>
</evidence>
<dbReference type="FunFam" id="3.40.50.2300:FF:000018">
    <property type="entry name" value="DNA-binding transcriptional regulator NtrC"/>
    <property type="match status" value="1"/>
</dbReference>
<reference evidence="10 11" key="2">
    <citation type="journal article" date="2011" name="J. Bacteriol.">
        <title>Genomes of three methylotrophs from a single niche uncover genetic and metabolic divergence of Methylophilaceae.</title>
        <authorList>
            <person name="Lapidus A."/>
            <person name="Clum A."/>
            <person name="Labutti K."/>
            <person name="Kaluzhnaya M.G."/>
            <person name="Lim S."/>
            <person name="Beck D.A."/>
            <person name="Glavina Del Rio T."/>
            <person name="Nolan M."/>
            <person name="Mavromatis K."/>
            <person name="Huntemann M."/>
            <person name="Lucas S."/>
            <person name="Lidstrom M.E."/>
            <person name="Ivanova N."/>
            <person name="Chistoserdova L."/>
        </authorList>
    </citation>
    <scope>NUCLEOTIDE SEQUENCE [LARGE SCALE GENOMIC DNA]</scope>
    <source>
        <strain evidence="10 11">301</strain>
    </source>
</reference>
<dbReference type="Pfam" id="PF14532">
    <property type="entry name" value="Sigma54_activ_2"/>
    <property type="match status" value="1"/>
</dbReference>
<dbReference type="Pfam" id="PF00072">
    <property type="entry name" value="Response_reg"/>
    <property type="match status" value="1"/>
</dbReference>
<evidence type="ECO:0000256" key="2">
    <source>
        <dbReference type="ARBA" id="ARBA00022741"/>
    </source>
</evidence>
<dbReference type="Gene3D" id="3.40.50.2300">
    <property type="match status" value="1"/>
</dbReference>
<keyword evidence="11" id="KW-1185">Reference proteome</keyword>
<dbReference type="InterPro" id="IPR009057">
    <property type="entry name" value="Homeodomain-like_sf"/>
</dbReference>
<feature type="domain" description="Response regulatory" evidence="9">
    <location>
        <begin position="5"/>
        <end position="120"/>
    </location>
</feature>
<name>D7DKZ3_METV0</name>
<dbReference type="Gene3D" id="3.40.50.300">
    <property type="entry name" value="P-loop containing nucleotide triphosphate hydrolases"/>
    <property type="match status" value="1"/>
</dbReference>
<dbReference type="SUPFAM" id="SSF46689">
    <property type="entry name" value="Homeodomain-like"/>
    <property type="match status" value="1"/>
</dbReference>
<proteinExistence type="predicted"/>
<dbReference type="Pfam" id="PF25601">
    <property type="entry name" value="AAA_lid_14"/>
    <property type="match status" value="1"/>
</dbReference>
<evidence type="ECO:0000259" key="9">
    <source>
        <dbReference type="PROSITE" id="PS50110"/>
    </source>
</evidence>
<dbReference type="PROSITE" id="PS50045">
    <property type="entry name" value="SIGMA54_INTERACT_4"/>
    <property type="match status" value="1"/>
</dbReference>
<dbReference type="Gene3D" id="1.10.10.60">
    <property type="entry name" value="Homeodomain-like"/>
    <property type="match status" value="1"/>
</dbReference>
<dbReference type="InterPro" id="IPR027417">
    <property type="entry name" value="P-loop_NTPase"/>
</dbReference>
<dbReference type="GO" id="GO:0043565">
    <property type="term" value="F:sequence-specific DNA binding"/>
    <property type="evidence" value="ECO:0007669"/>
    <property type="project" value="InterPro"/>
</dbReference>
<evidence type="ECO:0000256" key="5">
    <source>
        <dbReference type="ARBA" id="ARBA00023015"/>
    </source>
</evidence>
<keyword evidence="1 7" id="KW-0597">Phosphoprotein</keyword>
<organism evidence="10 11">
    <name type="scientific">Methylotenera versatilis (strain 301)</name>
    <dbReference type="NCBI Taxonomy" id="666681"/>
    <lineage>
        <taxon>Bacteria</taxon>
        <taxon>Pseudomonadati</taxon>
        <taxon>Pseudomonadota</taxon>
        <taxon>Betaproteobacteria</taxon>
        <taxon>Nitrosomonadales</taxon>
        <taxon>Methylophilaceae</taxon>
        <taxon>Methylotenera</taxon>
    </lineage>
</organism>
<keyword evidence="2" id="KW-0547">Nucleotide-binding</keyword>
<dbReference type="GO" id="GO:0005524">
    <property type="term" value="F:ATP binding"/>
    <property type="evidence" value="ECO:0007669"/>
    <property type="project" value="UniProtKB-KW"/>
</dbReference>
<dbReference type="Pfam" id="PF02954">
    <property type="entry name" value="HTH_8"/>
    <property type="match status" value="1"/>
</dbReference>
<dbReference type="InterPro" id="IPR001789">
    <property type="entry name" value="Sig_transdc_resp-reg_receiver"/>
</dbReference>
<dbReference type="PROSITE" id="PS50110">
    <property type="entry name" value="RESPONSE_REGULATORY"/>
    <property type="match status" value="1"/>
</dbReference>
<dbReference type="PANTHER" id="PTHR32071">
    <property type="entry name" value="TRANSCRIPTIONAL REGULATORY PROTEIN"/>
    <property type="match status" value="1"/>
</dbReference>
<evidence type="ECO:0000256" key="4">
    <source>
        <dbReference type="ARBA" id="ARBA00023012"/>
    </source>
</evidence>
<dbReference type="InterPro" id="IPR002197">
    <property type="entry name" value="HTH_Fis"/>
</dbReference>